<dbReference type="AlphaFoldDB" id="A0A0K0XVS6"/>
<dbReference type="Gene3D" id="3.40.50.720">
    <property type="entry name" value="NAD(P)-binding Rossmann-like Domain"/>
    <property type="match status" value="1"/>
</dbReference>
<dbReference type="RefSeq" id="WP_049725421.1">
    <property type="nucleotide sequence ID" value="NZ_CP012154.1"/>
</dbReference>
<dbReference type="Pfam" id="PF10728">
    <property type="entry name" value="DUF2520"/>
    <property type="match status" value="1"/>
</dbReference>
<dbReference type="PATRIC" id="fig|1579979.3.peg.1473"/>
<dbReference type="InterPro" id="IPR037108">
    <property type="entry name" value="TM1727-like_C_sf"/>
</dbReference>
<organism evidence="3 4">
    <name type="scientific">Wenzhouxiangella marina</name>
    <dbReference type="NCBI Taxonomy" id="1579979"/>
    <lineage>
        <taxon>Bacteria</taxon>
        <taxon>Pseudomonadati</taxon>
        <taxon>Pseudomonadota</taxon>
        <taxon>Gammaproteobacteria</taxon>
        <taxon>Chromatiales</taxon>
        <taxon>Wenzhouxiangellaceae</taxon>
        <taxon>Wenzhouxiangella</taxon>
    </lineage>
</organism>
<dbReference type="PANTHER" id="PTHR40459">
    <property type="entry name" value="CONSERVED HYPOTHETICAL ALANINE AND LEUCINE RICH PROTEIN"/>
    <property type="match status" value="1"/>
</dbReference>
<dbReference type="OrthoDB" id="8650434at2"/>
<protein>
    <recommendedName>
        <fullName evidence="2">DUF2520 domain-containing protein</fullName>
    </recommendedName>
</protein>
<evidence type="ECO:0000259" key="2">
    <source>
        <dbReference type="Pfam" id="PF10728"/>
    </source>
</evidence>
<dbReference type="KEGG" id="wma:WM2015_1437"/>
<evidence type="ECO:0000313" key="3">
    <source>
        <dbReference type="EMBL" id="AKS41809.1"/>
    </source>
</evidence>
<accession>A0A0K0XVS6</accession>
<keyword evidence="1" id="KW-0560">Oxidoreductase</keyword>
<sequence>MPPRLHVLGAGRAARVLARWLADAGQCRIGQLVCRRRASAESAAAFIGQGQVAVRPGPMAADDWLLIGLPDDLLDQHEVQELRSRSEQPMLAFHLSGARSAELIRGVAREVASLHPARAFADPERALAQMPGTWFTAEGDDAALECLGACIRAAGGCWQTVEAEAKPAYHAATVVASNYLVTLTGLARRLAAEAGLAPESAAALIEVLQRGTLANLSERPAASALTGPIERGDAGQVERLQAVMEQACPDRVGLLRELGLATLELAIERRGPGSKDAKMLETFTSRSD</sequence>
<dbReference type="STRING" id="1579979.WM2015_1437"/>
<keyword evidence="4" id="KW-1185">Reference proteome</keyword>
<dbReference type="InterPro" id="IPR036291">
    <property type="entry name" value="NAD(P)-bd_dom_sf"/>
</dbReference>
<reference evidence="4" key="1">
    <citation type="submission" date="2015-07" db="EMBL/GenBank/DDBJ databases">
        <authorList>
            <person name="Kim K.M."/>
        </authorList>
    </citation>
    <scope>NUCLEOTIDE SEQUENCE [LARGE SCALE GENOMIC DNA]</scope>
    <source>
        <strain evidence="4">KCTC 42284</strain>
    </source>
</reference>
<evidence type="ECO:0000313" key="4">
    <source>
        <dbReference type="Proteomes" id="UP000066624"/>
    </source>
</evidence>
<feature type="domain" description="DUF2520" evidence="2">
    <location>
        <begin position="134"/>
        <end position="244"/>
    </location>
</feature>
<gene>
    <name evidence="3" type="ORF">WM2015_1437</name>
</gene>
<dbReference type="EMBL" id="CP012154">
    <property type="protein sequence ID" value="AKS41809.1"/>
    <property type="molecule type" value="Genomic_DNA"/>
</dbReference>
<dbReference type="InterPro" id="IPR008927">
    <property type="entry name" value="6-PGluconate_DH-like_C_sf"/>
</dbReference>
<dbReference type="Proteomes" id="UP000066624">
    <property type="component" value="Chromosome"/>
</dbReference>
<dbReference type="InterPro" id="IPR018931">
    <property type="entry name" value="DUF2520"/>
</dbReference>
<proteinExistence type="predicted"/>
<dbReference type="GO" id="GO:0016491">
    <property type="term" value="F:oxidoreductase activity"/>
    <property type="evidence" value="ECO:0007669"/>
    <property type="project" value="UniProtKB-KW"/>
</dbReference>
<dbReference type="SUPFAM" id="SSF51735">
    <property type="entry name" value="NAD(P)-binding Rossmann-fold domains"/>
    <property type="match status" value="1"/>
</dbReference>
<dbReference type="SUPFAM" id="SSF48179">
    <property type="entry name" value="6-phosphogluconate dehydrogenase C-terminal domain-like"/>
    <property type="match status" value="1"/>
</dbReference>
<name>A0A0K0XVS6_9GAMM</name>
<dbReference type="Gene3D" id="1.10.1040.20">
    <property type="entry name" value="ProC-like, C-terminal domain"/>
    <property type="match status" value="1"/>
</dbReference>
<dbReference type="PANTHER" id="PTHR40459:SF1">
    <property type="entry name" value="CONSERVED HYPOTHETICAL ALANINE AND LEUCINE RICH PROTEIN"/>
    <property type="match status" value="1"/>
</dbReference>
<evidence type="ECO:0000256" key="1">
    <source>
        <dbReference type="ARBA" id="ARBA00023002"/>
    </source>
</evidence>